<feature type="region of interest" description="Disordered" evidence="1">
    <location>
        <begin position="1"/>
        <end position="35"/>
    </location>
</feature>
<dbReference type="Proteomes" id="UP000039046">
    <property type="component" value="Unassembled WGS sequence"/>
</dbReference>
<proteinExistence type="predicted"/>
<feature type="compositionally biased region" description="Polar residues" evidence="1">
    <location>
        <begin position="109"/>
        <end position="127"/>
    </location>
</feature>
<evidence type="ECO:0000256" key="1">
    <source>
        <dbReference type="SAM" id="MobiDB-lite"/>
    </source>
</evidence>
<dbReference type="EMBL" id="CDHN01000004">
    <property type="protein sequence ID" value="CEJ92456.1"/>
    <property type="molecule type" value="Genomic_DNA"/>
</dbReference>
<evidence type="ECO:0000313" key="3">
    <source>
        <dbReference type="Proteomes" id="UP000039046"/>
    </source>
</evidence>
<accession>A0A0A1T5K9</accession>
<feature type="compositionally biased region" description="Basic and acidic residues" evidence="1">
    <location>
        <begin position="1"/>
        <end position="12"/>
    </location>
</feature>
<dbReference type="HOGENOM" id="CLU_1972012_0_0_1"/>
<organism evidence="2 3">
    <name type="scientific">[Torrubiella] hemipterigena</name>
    <dbReference type="NCBI Taxonomy" id="1531966"/>
    <lineage>
        <taxon>Eukaryota</taxon>
        <taxon>Fungi</taxon>
        <taxon>Dikarya</taxon>
        <taxon>Ascomycota</taxon>
        <taxon>Pezizomycotina</taxon>
        <taxon>Sordariomycetes</taxon>
        <taxon>Hypocreomycetidae</taxon>
        <taxon>Hypocreales</taxon>
        <taxon>Clavicipitaceae</taxon>
        <taxon>Clavicipitaceae incertae sedis</taxon>
        <taxon>'Torrubiella' clade</taxon>
    </lineage>
</organism>
<keyword evidence="3" id="KW-1185">Reference proteome</keyword>
<reference evidence="2 3" key="1">
    <citation type="journal article" date="2015" name="Genome Announc.">
        <title>Draft Genome Sequence and Gene Annotation of the Entomopathogenic Fungus Verticillium hemipterigenum.</title>
        <authorList>
            <person name="Horn F."/>
            <person name="Habel A."/>
            <person name="Scharf D.H."/>
            <person name="Dworschak J."/>
            <person name="Brakhage A.A."/>
            <person name="Guthke R."/>
            <person name="Hertweck C."/>
            <person name="Linde J."/>
        </authorList>
    </citation>
    <scope>NUCLEOTIDE SEQUENCE [LARGE SCALE GENOMIC DNA]</scope>
</reference>
<protein>
    <submittedName>
        <fullName evidence="2">Uncharacterized protein</fullName>
    </submittedName>
</protein>
<feature type="region of interest" description="Disordered" evidence="1">
    <location>
        <begin position="90"/>
        <end position="127"/>
    </location>
</feature>
<gene>
    <name evidence="2" type="ORF">VHEMI08108</name>
</gene>
<sequence>MGSCCGKEKKPEAVPPPRPVQALPKHISASYTDITEYRTPSRRAITQYQVIPPETWTPYYHARQTLSGTQMAYEFDPSSRLNLERICDMKTPSASVRSSRRSRGYNSSNYETIRYDTSSASRYSSQG</sequence>
<dbReference type="AlphaFoldDB" id="A0A0A1T5K9"/>
<evidence type="ECO:0000313" key="2">
    <source>
        <dbReference type="EMBL" id="CEJ92456.1"/>
    </source>
</evidence>
<name>A0A0A1T5K9_9HYPO</name>